<feature type="region of interest" description="Disordered" evidence="6">
    <location>
        <begin position="366"/>
        <end position="385"/>
    </location>
</feature>
<dbReference type="Proteomes" id="UP000588098">
    <property type="component" value="Unassembled WGS sequence"/>
</dbReference>
<feature type="transmembrane region" description="Helical" evidence="7">
    <location>
        <begin position="177"/>
        <end position="202"/>
    </location>
</feature>
<sequence>MALHKAGPKRRHTSEPARPEYDAPQRGASVAGSPGGGAEGAPPAARERAQPAQEDGQGAQRRGEEPAQQGGQPAGERHGQQPATAPTKLPKRSWGAVFKRTVREFKDDNLSDWAAALTYYGILSIFPAMIALLSIVGLLGTSQVNSLIDNVRDLAPGAVQDTLVSMLEQMRDNQGKAGIALAIGVLVALWSASGYIAAFMRASNAVYDIGEGRPVWKTLPTRFAITLVVVVLLAALAVGVVFTGTLAKKAGDVIGVGGTAITVWNIAKWPVMLLLFSVIVALLYWAAPNVKRSLRWVSPGSVLAIIIWIVASAAFAVYVANFGSYNKTYGSLAAIVIFLVWLWISNLAILLGLEFNAELERSRAIQNGHPPTEEPYVEPRDTRKL</sequence>
<evidence type="ECO:0000313" key="8">
    <source>
        <dbReference type="EMBL" id="MBB5938397.1"/>
    </source>
</evidence>
<dbReference type="GO" id="GO:0005886">
    <property type="term" value="C:plasma membrane"/>
    <property type="evidence" value="ECO:0007669"/>
    <property type="project" value="UniProtKB-SubCell"/>
</dbReference>
<feature type="compositionally biased region" description="Basic and acidic residues" evidence="6">
    <location>
        <begin position="13"/>
        <end position="23"/>
    </location>
</feature>
<protein>
    <submittedName>
        <fullName evidence="8">Membrane protein</fullName>
    </submittedName>
</protein>
<feature type="transmembrane region" description="Helical" evidence="7">
    <location>
        <begin position="299"/>
        <end position="320"/>
    </location>
</feature>
<dbReference type="AlphaFoldDB" id="A0A7W9QFS6"/>
<keyword evidence="3 7" id="KW-0812">Transmembrane</keyword>
<organism evidence="8 9">
    <name type="scientific">Streptomyces zagrosensis</name>
    <dbReference type="NCBI Taxonomy" id="1042984"/>
    <lineage>
        <taxon>Bacteria</taxon>
        <taxon>Bacillati</taxon>
        <taxon>Actinomycetota</taxon>
        <taxon>Actinomycetes</taxon>
        <taxon>Kitasatosporales</taxon>
        <taxon>Streptomycetaceae</taxon>
        <taxon>Streptomyces</taxon>
    </lineage>
</organism>
<feature type="transmembrane region" description="Helical" evidence="7">
    <location>
        <begin position="332"/>
        <end position="353"/>
    </location>
</feature>
<evidence type="ECO:0000256" key="3">
    <source>
        <dbReference type="ARBA" id="ARBA00022692"/>
    </source>
</evidence>
<keyword evidence="5 7" id="KW-0472">Membrane</keyword>
<evidence type="ECO:0000256" key="7">
    <source>
        <dbReference type="SAM" id="Phobius"/>
    </source>
</evidence>
<dbReference type="NCBIfam" id="TIGR00765">
    <property type="entry name" value="yihY_not_rbn"/>
    <property type="match status" value="1"/>
</dbReference>
<keyword evidence="2" id="KW-1003">Cell membrane</keyword>
<reference evidence="8 9" key="1">
    <citation type="submission" date="2020-08" db="EMBL/GenBank/DDBJ databases">
        <title>Genomic Encyclopedia of Type Strains, Phase III (KMG-III): the genomes of soil and plant-associated and newly described type strains.</title>
        <authorList>
            <person name="Whitman W."/>
        </authorList>
    </citation>
    <scope>NUCLEOTIDE SEQUENCE [LARGE SCALE GENOMIC DNA]</scope>
    <source>
        <strain evidence="8 9">CECT 8305</strain>
    </source>
</reference>
<dbReference type="EMBL" id="JACHJL010000016">
    <property type="protein sequence ID" value="MBB5938397.1"/>
    <property type="molecule type" value="Genomic_DNA"/>
</dbReference>
<evidence type="ECO:0000256" key="4">
    <source>
        <dbReference type="ARBA" id="ARBA00022989"/>
    </source>
</evidence>
<feature type="transmembrane region" description="Helical" evidence="7">
    <location>
        <begin position="223"/>
        <end position="246"/>
    </location>
</feature>
<evidence type="ECO:0000256" key="2">
    <source>
        <dbReference type="ARBA" id="ARBA00022475"/>
    </source>
</evidence>
<dbReference type="InterPro" id="IPR017039">
    <property type="entry name" value="Virul_fac_BrkB"/>
</dbReference>
<comment type="caution">
    <text evidence="8">The sequence shown here is derived from an EMBL/GenBank/DDBJ whole genome shotgun (WGS) entry which is preliminary data.</text>
</comment>
<feature type="transmembrane region" description="Helical" evidence="7">
    <location>
        <begin position="113"/>
        <end position="139"/>
    </location>
</feature>
<evidence type="ECO:0000256" key="5">
    <source>
        <dbReference type="ARBA" id="ARBA00023136"/>
    </source>
</evidence>
<dbReference type="PANTHER" id="PTHR30213:SF0">
    <property type="entry name" value="UPF0761 MEMBRANE PROTEIN YIHY"/>
    <property type="match status" value="1"/>
</dbReference>
<evidence type="ECO:0000256" key="6">
    <source>
        <dbReference type="SAM" id="MobiDB-lite"/>
    </source>
</evidence>
<dbReference type="RefSeq" id="WP_184576123.1">
    <property type="nucleotide sequence ID" value="NZ_JACHJL010000016.1"/>
</dbReference>
<evidence type="ECO:0000256" key="1">
    <source>
        <dbReference type="ARBA" id="ARBA00004651"/>
    </source>
</evidence>
<feature type="region of interest" description="Disordered" evidence="6">
    <location>
        <begin position="1"/>
        <end position="92"/>
    </location>
</feature>
<dbReference type="PANTHER" id="PTHR30213">
    <property type="entry name" value="INNER MEMBRANE PROTEIN YHJD"/>
    <property type="match status" value="1"/>
</dbReference>
<gene>
    <name evidence="8" type="ORF">FHS42_005486</name>
</gene>
<keyword evidence="9" id="KW-1185">Reference proteome</keyword>
<comment type="subcellular location">
    <subcellularLocation>
        <location evidence="1">Cell membrane</location>
        <topology evidence="1">Multi-pass membrane protein</topology>
    </subcellularLocation>
</comment>
<name>A0A7W9QFS6_9ACTN</name>
<evidence type="ECO:0000313" key="9">
    <source>
        <dbReference type="Proteomes" id="UP000588098"/>
    </source>
</evidence>
<dbReference type="Pfam" id="PF03631">
    <property type="entry name" value="Virul_fac_BrkB"/>
    <property type="match status" value="1"/>
</dbReference>
<proteinExistence type="predicted"/>
<feature type="transmembrane region" description="Helical" evidence="7">
    <location>
        <begin position="266"/>
        <end position="287"/>
    </location>
</feature>
<feature type="compositionally biased region" description="Basic residues" evidence="6">
    <location>
        <begin position="1"/>
        <end position="12"/>
    </location>
</feature>
<accession>A0A7W9QFS6</accession>
<keyword evidence="4 7" id="KW-1133">Transmembrane helix</keyword>